<protein>
    <submittedName>
        <fullName evidence="1">Uncharacterized protein</fullName>
    </submittedName>
</protein>
<reference evidence="1 2" key="1">
    <citation type="submission" date="2020-07" db="EMBL/GenBank/DDBJ databases">
        <title>Complete genome sequence of Klebsiella pneumoniae phage Miami.</title>
        <authorList>
            <person name="Mora D.A."/>
            <person name="Lessor L."/>
            <person name="Gill J."/>
            <person name="Liu M."/>
        </authorList>
    </citation>
    <scope>NUCLEOTIDE SEQUENCE [LARGE SCALE GENOMIC DNA]</scope>
</reference>
<evidence type="ECO:0000313" key="1">
    <source>
        <dbReference type="EMBL" id="QPB09321.1"/>
    </source>
</evidence>
<proteinExistence type="predicted"/>
<dbReference type="EMBL" id="MT701590">
    <property type="protein sequence ID" value="QPB09321.1"/>
    <property type="molecule type" value="Genomic_DNA"/>
</dbReference>
<sequence length="164" mass="18173">MMDEKAPVQIRIEKVMSAINAALHPTDEDIEQTQLIQAVQSHRSMILDIASMAYSNKPGDPKLLEAISSLLTQLEKSVRDDRKERAKKKENEDNKVSFKQMVDALQSLSTGELKLPSFAPGQPTFLDPNVPLSQLADIGRIKDKELDMGAISVDFEGEIVKPSV</sequence>
<accession>A0A873WNS3</accession>
<evidence type="ECO:0000313" key="2">
    <source>
        <dbReference type="Proteomes" id="UP000662782"/>
    </source>
</evidence>
<name>A0A873WNS3_9CAUD</name>
<dbReference type="Proteomes" id="UP000662782">
    <property type="component" value="Segment"/>
</dbReference>
<organism evidence="1 2">
    <name type="scientific">Klebsiella phage Miami</name>
    <dbReference type="NCBI Taxonomy" id="2767581"/>
    <lineage>
        <taxon>Viruses</taxon>
        <taxon>Duplodnaviria</taxon>
        <taxon>Heunggongvirae</taxon>
        <taxon>Uroviricota</taxon>
        <taxon>Caudoviricetes</taxon>
        <taxon>Chimalliviridae</taxon>
        <taxon>Miamivirus</taxon>
        <taxon>Miamivirus miami</taxon>
    </lineage>
</organism>
<gene>
    <name evidence="1" type="ORF">CPT_Miami_226</name>
</gene>
<keyword evidence="2" id="KW-1185">Reference proteome</keyword>